<evidence type="ECO:0000313" key="1">
    <source>
        <dbReference type="EMBL" id="KAK4390160.1"/>
    </source>
</evidence>
<evidence type="ECO:0000313" key="2">
    <source>
        <dbReference type="Proteomes" id="UP001289374"/>
    </source>
</evidence>
<dbReference type="Proteomes" id="UP001289374">
    <property type="component" value="Unassembled WGS sequence"/>
</dbReference>
<dbReference type="EMBL" id="JACGWL010000012">
    <property type="protein sequence ID" value="KAK4390160.1"/>
    <property type="molecule type" value="Genomic_DNA"/>
</dbReference>
<reference evidence="1" key="2">
    <citation type="journal article" date="2024" name="Plant">
        <title>Genomic evolution and insights into agronomic trait innovations of Sesamum species.</title>
        <authorList>
            <person name="Miao H."/>
            <person name="Wang L."/>
            <person name="Qu L."/>
            <person name="Liu H."/>
            <person name="Sun Y."/>
            <person name="Le M."/>
            <person name="Wang Q."/>
            <person name="Wei S."/>
            <person name="Zheng Y."/>
            <person name="Lin W."/>
            <person name="Duan Y."/>
            <person name="Cao H."/>
            <person name="Xiong S."/>
            <person name="Wang X."/>
            <person name="Wei L."/>
            <person name="Li C."/>
            <person name="Ma Q."/>
            <person name="Ju M."/>
            <person name="Zhao R."/>
            <person name="Li G."/>
            <person name="Mu C."/>
            <person name="Tian Q."/>
            <person name="Mei H."/>
            <person name="Zhang T."/>
            <person name="Gao T."/>
            <person name="Zhang H."/>
        </authorList>
    </citation>
    <scope>NUCLEOTIDE SEQUENCE</scope>
    <source>
        <strain evidence="1">K16</strain>
    </source>
</reference>
<reference evidence="1" key="1">
    <citation type="submission" date="2020-06" db="EMBL/GenBank/DDBJ databases">
        <authorList>
            <person name="Li T."/>
            <person name="Hu X."/>
            <person name="Zhang T."/>
            <person name="Song X."/>
            <person name="Zhang H."/>
            <person name="Dai N."/>
            <person name="Sheng W."/>
            <person name="Hou X."/>
            <person name="Wei L."/>
        </authorList>
    </citation>
    <scope>NUCLEOTIDE SEQUENCE</scope>
    <source>
        <strain evidence="1">K16</strain>
        <tissue evidence="1">Leaf</tissue>
    </source>
</reference>
<keyword evidence="2" id="KW-1185">Reference proteome</keyword>
<dbReference type="AlphaFoldDB" id="A0AAE1WB83"/>
<gene>
    <name evidence="1" type="ORF">Sango_2079300</name>
</gene>
<accession>A0AAE1WB83</accession>
<evidence type="ECO:0008006" key="3">
    <source>
        <dbReference type="Google" id="ProtNLM"/>
    </source>
</evidence>
<comment type="caution">
    <text evidence="1">The sequence shown here is derived from an EMBL/GenBank/DDBJ whole genome shotgun (WGS) entry which is preliminary data.</text>
</comment>
<protein>
    <recommendedName>
        <fullName evidence="3">Reverse transcriptase</fullName>
    </recommendedName>
</protein>
<name>A0AAE1WB83_9LAMI</name>
<organism evidence="1 2">
    <name type="scientific">Sesamum angolense</name>
    <dbReference type="NCBI Taxonomy" id="2727404"/>
    <lineage>
        <taxon>Eukaryota</taxon>
        <taxon>Viridiplantae</taxon>
        <taxon>Streptophyta</taxon>
        <taxon>Embryophyta</taxon>
        <taxon>Tracheophyta</taxon>
        <taxon>Spermatophyta</taxon>
        <taxon>Magnoliopsida</taxon>
        <taxon>eudicotyledons</taxon>
        <taxon>Gunneridae</taxon>
        <taxon>Pentapetalae</taxon>
        <taxon>asterids</taxon>
        <taxon>lamiids</taxon>
        <taxon>Lamiales</taxon>
        <taxon>Pedaliaceae</taxon>
        <taxon>Sesamum</taxon>
    </lineage>
</organism>
<sequence length="130" mass="14780">DEVSTLHPYCFNVDDDPKTFGKTMKSHDVAFWKEAVNEEMDSIMGNNTWVLVDLPPGSFLNGDLDEDVYMKQPEGFIMPDKCVYNKFDNSGNGVIICLYVDDMLIFGTNQQQVDLTKEFLSSRFSVKDMG</sequence>
<proteinExistence type="predicted"/>
<feature type="non-terminal residue" evidence="1">
    <location>
        <position position="1"/>
    </location>
</feature>